<feature type="non-terminal residue" evidence="1">
    <location>
        <position position="1"/>
    </location>
</feature>
<keyword evidence="2" id="KW-1185">Reference proteome</keyword>
<accession>A0A059JK65</accession>
<name>A0A059JK65_TRIIM</name>
<comment type="caution">
    <text evidence="1">The sequence shown here is derived from an EMBL/GenBank/DDBJ whole genome shotgun (WGS) entry which is preliminary data.</text>
</comment>
<evidence type="ECO:0000313" key="2">
    <source>
        <dbReference type="Proteomes" id="UP000024533"/>
    </source>
</evidence>
<protein>
    <submittedName>
        <fullName evidence="1">Uncharacterized protein</fullName>
    </submittedName>
</protein>
<evidence type="ECO:0000313" key="1">
    <source>
        <dbReference type="EMBL" id="KDB28235.1"/>
    </source>
</evidence>
<reference evidence="1 2" key="1">
    <citation type="submission" date="2014-02" db="EMBL/GenBank/DDBJ databases">
        <title>The Genome Sequence of Trichophyton interdigitale MR816.</title>
        <authorList>
            <consortium name="The Broad Institute Genomics Platform"/>
            <person name="Cuomo C.A."/>
            <person name="White T.C."/>
            <person name="Graser Y."/>
            <person name="Martinez-Rossi N."/>
            <person name="Heitman J."/>
            <person name="Young S.K."/>
            <person name="Zeng Q."/>
            <person name="Gargeya S."/>
            <person name="Abouelleil A."/>
            <person name="Alvarado L."/>
            <person name="Chapman S.B."/>
            <person name="Gainer-Dewar J."/>
            <person name="Goldberg J."/>
            <person name="Griggs A."/>
            <person name="Gujja S."/>
            <person name="Hansen M."/>
            <person name="Howarth C."/>
            <person name="Imamovic A."/>
            <person name="Larimer J."/>
            <person name="Martinez D."/>
            <person name="Murphy C."/>
            <person name="Pearson M.D."/>
            <person name="Persinoti G."/>
            <person name="Poon T."/>
            <person name="Priest M."/>
            <person name="Roberts A.D."/>
            <person name="Saif S."/>
            <person name="Shea T.D."/>
            <person name="Sykes S.N."/>
            <person name="Wortman J."/>
            <person name="Nusbaum C."/>
            <person name="Birren B."/>
        </authorList>
    </citation>
    <scope>NUCLEOTIDE SEQUENCE [LARGE SCALE GENOMIC DNA]</scope>
    <source>
        <strain evidence="1 2">MR816</strain>
    </source>
</reference>
<dbReference type="Proteomes" id="UP000024533">
    <property type="component" value="Unassembled WGS sequence"/>
</dbReference>
<gene>
    <name evidence="1" type="ORF">H109_00001</name>
</gene>
<sequence length="130" mass="14907">IKEENIKKLEKALENKALRKILEAFKTSSTYFIEIEALIPPIKNLDNRALLKVIKVSTKETPKNTKAPIVKANKKNKRSKRLYPSIRAPVVKEIEDTIKEIFTGEPAKVKDISKLHRVLLCYRLSAAQLR</sequence>
<proteinExistence type="predicted"/>
<dbReference type="HOGENOM" id="CLU_1943275_0_0_1"/>
<dbReference type="EMBL" id="AOKY01000001">
    <property type="protein sequence ID" value="KDB28235.1"/>
    <property type="molecule type" value="Genomic_DNA"/>
</dbReference>
<dbReference type="AlphaFoldDB" id="A0A059JK65"/>
<organism evidence="1 2">
    <name type="scientific">Trichophyton interdigitale (strain MR816)</name>
    <dbReference type="NCBI Taxonomy" id="1215338"/>
    <lineage>
        <taxon>Eukaryota</taxon>
        <taxon>Fungi</taxon>
        <taxon>Dikarya</taxon>
        <taxon>Ascomycota</taxon>
        <taxon>Pezizomycotina</taxon>
        <taxon>Eurotiomycetes</taxon>
        <taxon>Eurotiomycetidae</taxon>
        <taxon>Onygenales</taxon>
        <taxon>Arthrodermataceae</taxon>
        <taxon>Trichophyton</taxon>
    </lineage>
</organism>